<dbReference type="PANTHER" id="PTHR46343:SF3">
    <property type="entry name" value="SUSHI REPEAT-CONTAINING PROTEIN SRPX2"/>
    <property type="match status" value="1"/>
</dbReference>
<dbReference type="Pfam" id="PF02494">
    <property type="entry name" value="HYR"/>
    <property type="match status" value="1"/>
</dbReference>
<dbReference type="FunFam" id="2.10.70.10:FF:000024">
    <property type="entry name" value="Sushi repeat-containing protein SRPX"/>
    <property type="match status" value="1"/>
</dbReference>
<keyword evidence="10" id="KW-0677">Repeat</keyword>
<dbReference type="InterPro" id="IPR003410">
    <property type="entry name" value="HYR_dom"/>
</dbReference>
<accession>A0A1A7WHZ4</accession>
<dbReference type="GO" id="GO:0005737">
    <property type="term" value="C:cytoplasm"/>
    <property type="evidence" value="ECO:0007669"/>
    <property type="project" value="UniProtKB-SubCell"/>
</dbReference>
<evidence type="ECO:0000256" key="7">
    <source>
        <dbReference type="ARBA" id="ARBA00022657"/>
    </source>
</evidence>
<dbReference type="SUPFAM" id="SSF57535">
    <property type="entry name" value="Complement control module/SCR domain"/>
    <property type="match status" value="3"/>
</dbReference>
<feature type="signal peptide" evidence="16">
    <location>
        <begin position="1"/>
        <end position="20"/>
    </location>
</feature>
<keyword evidence="12" id="KW-0770">Synapse</keyword>
<dbReference type="GO" id="GO:0090050">
    <property type="term" value="P:positive regulation of cell migration involved in sprouting angiogenesis"/>
    <property type="evidence" value="ECO:0007669"/>
    <property type="project" value="TreeGrafter"/>
</dbReference>
<evidence type="ECO:0000256" key="4">
    <source>
        <dbReference type="ARBA" id="ARBA00014594"/>
    </source>
</evidence>
<dbReference type="PROSITE" id="PS50825">
    <property type="entry name" value="HYR"/>
    <property type="match status" value="1"/>
</dbReference>
<comment type="subcellular location">
    <subcellularLocation>
        <location evidence="1">Cell surface</location>
    </subcellularLocation>
    <subcellularLocation>
        <location evidence="2">Cytoplasm</location>
    </subcellularLocation>
    <subcellularLocation>
        <location evidence="3">Secreted</location>
    </subcellularLocation>
    <subcellularLocation>
        <location evidence="14">Synapse</location>
    </subcellularLocation>
</comment>
<dbReference type="EMBL" id="HADW01003749">
    <property type="protein sequence ID" value="SBP05149.1"/>
    <property type="molecule type" value="Transcribed_RNA"/>
</dbReference>
<dbReference type="SMART" id="SM00032">
    <property type="entry name" value="CCP"/>
    <property type="match status" value="3"/>
</dbReference>
<feature type="disulfide bond" evidence="15">
    <location>
        <begin position="135"/>
        <end position="162"/>
    </location>
</feature>
<evidence type="ECO:0000256" key="12">
    <source>
        <dbReference type="ARBA" id="ARBA00023018"/>
    </source>
</evidence>
<feature type="disulfide bond" evidence="15">
    <location>
        <begin position="277"/>
        <end position="304"/>
    </location>
</feature>
<feature type="domain" description="Sushi" evidence="18">
    <location>
        <begin position="106"/>
        <end position="164"/>
    </location>
</feature>
<evidence type="ECO:0000256" key="6">
    <source>
        <dbReference type="ARBA" id="ARBA00022525"/>
    </source>
</evidence>
<feature type="chain" id="PRO_5015054406" description="Sushi repeat-containing protein SRPX2" evidence="16">
    <location>
        <begin position="21"/>
        <end position="450"/>
    </location>
</feature>
<gene>
    <name evidence="19" type="primary">SRPX2</name>
</gene>
<dbReference type="EMBL" id="HADX01015336">
    <property type="protein sequence ID" value="SBP37568.1"/>
    <property type="molecule type" value="Transcribed_RNA"/>
</dbReference>
<dbReference type="GO" id="GO:0045202">
    <property type="term" value="C:synapse"/>
    <property type="evidence" value="ECO:0007669"/>
    <property type="project" value="UniProtKB-SubCell"/>
</dbReference>
<evidence type="ECO:0000256" key="9">
    <source>
        <dbReference type="ARBA" id="ARBA00022729"/>
    </source>
</evidence>
<evidence type="ECO:0000256" key="3">
    <source>
        <dbReference type="ARBA" id="ARBA00004613"/>
    </source>
</evidence>
<dbReference type="GO" id="GO:0009986">
    <property type="term" value="C:cell surface"/>
    <property type="evidence" value="ECO:0007669"/>
    <property type="project" value="UniProtKB-SubCell"/>
</dbReference>
<evidence type="ECO:0000259" key="17">
    <source>
        <dbReference type="PROSITE" id="PS50825"/>
    </source>
</evidence>
<proteinExistence type="predicted"/>
<dbReference type="Pfam" id="PF00084">
    <property type="entry name" value="Sushi"/>
    <property type="match status" value="3"/>
</dbReference>
<feature type="domain" description="HYR" evidence="17">
    <location>
        <begin position="163"/>
        <end position="246"/>
    </location>
</feature>
<feature type="domain" description="Sushi" evidence="18">
    <location>
        <begin position="55"/>
        <end position="105"/>
    </location>
</feature>
<dbReference type="PROSITE" id="PS50923">
    <property type="entry name" value="SUSHI"/>
    <property type="match status" value="3"/>
</dbReference>
<dbReference type="Pfam" id="PF13778">
    <property type="entry name" value="DUF4174"/>
    <property type="match status" value="1"/>
</dbReference>
<evidence type="ECO:0000256" key="13">
    <source>
        <dbReference type="ARBA" id="ARBA00023157"/>
    </source>
</evidence>
<evidence type="ECO:0000256" key="1">
    <source>
        <dbReference type="ARBA" id="ARBA00004241"/>
    </source>
</evidence>
<evidence type="ECO:0000256" key="14">
    <source>
        <dbReference type="ARBA" id="ARBA00034103"/>
    </source>
</evidence>
<dbReference type="InterPro" id="IPR035976">
    <property type="entry name" value="Sushi/SCR/CCP_sf"/>
</dbReference>
<comment type="caution">
    <text evidence="15">Lacks conserved residue(s) required for the propagation of feature annotation.</text>
</comment>
<evidence type="ECO:0000256" key="8">
    <source>
        <dbReference type="ARBA" id="ARBA00022659"/>
    </source>
</evidence>
<evidence type="ECO:0000256" key="15">
    <source>
        <dbReference type="PROSITE-ProRule" id="PRU00302"/>
    </source>
</evidence>
<reference evidence="19" key="1">
    <citation type="submission" date="2016-05" db="EMBL/GenBank/DDBJ databases">
        <authorList>
            <person name="Lavstsen T."/>
            <person name="Jespersen J.S."/>
        </authorList>
    </citation>
    <scope>NUCLEOTIDE SEQUENCE</scope>
    <source>
        <tissue evidence="19">Brain</tissue>
    </source>
</reference>
<name>A0A1A7WHZ4_9TELE</name>
<dbReference type="InterPro" id="IPR025232">
    <property type="entry name" value="DUF4174"/>
</dbReference>
<reference evidence="19" key="2">
    <citation type="submission" date="2016-06" db="EMBL/GenBank/DDBJ databases">
        <title>The genome of a short-lived fish provides insights into sex chromosome evolution and the genetic control of aging.</title>
        <authorList>
            <person name="Reichwald K."/>
            <person name="Felder M."/>
            <person name="Petzold A."/>
            <person name="Koch P."/>
            <person name="Groth M."/>
            <person name="Platzer M."/>
        </authorList>
    </citation>
    <scope>NUCLEOTIDE SEQUENCE</scope>
    <source>
        <tissue evidence="19">Brain</tissue>
    </source>
</reference>
<evidence type="ECO:0000259" key="18">
    <source>
        <dbReference type="PROSITE" id="PS50923"/>
    </source>
</evidence>
<evidence type="ECO:0000256" key="10">
    <source>
        <dbReference type="ARBA" id="ARBA00022737"/>
    </source>
</evidence>
<dbReference type="InterPro" id="IPR043555">
    <property type="entry name" value="SRPX-like"/>
</dbReference>
<keyword evidence="8 15" id="KW-0768">Sushi</keyword>
<evidence type="ECO:0000256" key="11">
    <source>
        <dbReference type="ARBA" id="ARBA00022889"/>
    </source>
</evidence>
<feature type="domain" description="Sushi" evidence="18">
    <location>
        <begin position="247"/>
        <end position="306"/>
    </location>
</feature>
<dbReference type="GO" id="GO:0005102">
    <property type="term" value="F:signaling receptor binding"/>
    <property type="evidence" value="ECO:0007669"/>
    <property type="project" value="TreeGrafter"/>
</dbReference>
<evidence type="ECO:0000256" key="16">
    <source>
        <dbReference type="SAM" id="SignalP"/>
    </source>
</evidence>
<dbReference type="GO" id="GO:0098609">
    <property type="term" value="P:cell-cell adhesion"/>
    <property type="evidence" value="ECO:0007669"/>
    <property type="project" value="TreeGrafter"/>
</dbReference>
<keyword evidence="7" id="KW-0037">Angiogenesis</keyword>
<protein>
    <recommendedName>
        <fullName evidence="4">Sushi repeat-containing protein SRPX2</fullName>
    </recommendedName>
</protein>
<dbReference type="PANTHER" id="PTHR46343">
    <property type="entry name" value="HYR DOMAIN-CONTAINING PROTEIN"/>
    <property type="match status" value="1"/>
</dbReference>
<keyword evidence="6" id="KW-0964">Secreted</keyword>
<evidence type="ECO:0000256" key="2">
    <source>
        <dbReference type="ARBA" id="ARBA00004496"/>
    </source>
</evidence>
<sequence>MLTSGPVAVLILMFFTAAAATTDSYDDLAVEENTPELDYKNPNWCRSPSLTNGEVTCQSPRGRAYRGTLGTRCQMTCDRGHRLLGRKSIQCLANRRWSGTAYCRKVRCHVLPLIPHGRYTCTQGFVVDSRCDFTCTPGYRIEGEHSRTCQPRGLWSGVQPECSDTDPPKIKCPPSRLRFAEPGKLTATVTWDPPKATDTADKHLNVILEGQEPGTEFKEGANIIRYKVYDQARNRASCKFIVRVEVRRCTELPPPLHGYLSCSSDGDNYGATCEYHCDGGYERRGTSSRVCQSNLSWSEGAAECVPMEVKFDVKTTSALLDQFYEKRRLLILSAPNVSDSDYQLQNVMIQKSDCGLDLRHVTVIELLGSPPRETGRIKENLLQSEVIEGLRQAFRISRSYFSMLLLDELGLDRERFIVPVSAEELFSYIDSFLLDEEEREKLELNRDFCD</sequence>
<dbReference type="GO" id="GO:0005576">
    <property type="term" value="C:extracellular region"/>
    <property type="evidence" value="ECO:0007669"/>
    <property type="project" value="UniProtKB-SubCell"/>
</dbReference>
<keyword evidence="5" id="KW-0963">Cytoplasm</keyword>
<dbReference type="InterPro" id="IPR000436">
    <property type="entry name" value="Sushi_SCR_CCP_dom"/>
</dbReference>
<evidence type="ECO:0000313" key="19">
    <source>
        <dbReference type="EMBL" id="SBP05149.1"/>
    </source>
</evidence>
<dbReference type="AlphaFoldDB" id="A0A1A7WHZ4"/>
<dbReference type="Gene3D" id="2.10.70.10">
    <property type="entry name" value="Complement Module, domain 1"/>
    <property type="match status" value="3"/>
</dbReference>
<organism evidence="19">
    <name type="scientific">Iconisemion striatum</name>
    <dbReference type="NCBI Taxonomy" id="60296"/>
    <lineage>
        <taxon>Eukaryota</taxon>
        <taxon>Metazoa</taxon>
        <taxon>Chordata</taxon>
        <taxon>Craniata</taxon>
        <taxon>Vertebrata</taxon>
        <taxon>Euteleostomi</taxon>
        <taxon>Actinopterygii</taxon>
        <taxon>Neopterygii</taxon>
        <taxon>Teleostei</taxon>
        <taxon>Neoteleostei</taxon>
        <taxon>Acanthomorphata</taxon>
        <taxon>Ovalentaria</taxon>
        <taxon>Atherinomorphae</taxon>
        <taxon>Cyprinodontiformes</taxon>
        <taxon>Nothobranchiidae</taxon>
        <taxon>Iconisemion</taxon>
    </lineage>
</organism>
<keyword evidence="9 16" id="KW-0732">Signal</keyword>
<dbReference type="GO" id="GO:0051965">
    <property type="term" value="P:positive regulation of synapse assembly"/>
    <property type="evidence" value="ECO:0007669"/>
    <property type="project" value="TreeGrafter"/>
</dbReference>
<dbReference type="GO" id="GO:0001525">
    <property type="term" value="P:angiogenesis"/>
    <property type="evidence" value="ECO:0007669"/>
    <property type="project" value="UniProtKB-KW"/>
</dbReference>
<dbReference type="CDD" id="cd00033">
    <property type="entry name" value="CCP"/>
    <property type="match status" value="3"/>
</dbReference>
<keyword evidence="13 15" id="KW-1015">Disulfide bond</keyword>
<evidence type="ECO:0000256" key="5">
    <source>
        <dbReference type="ARBA" id="ARBA00022490"/>
    </source>
</evidence>
<keyword evidence="11" id="KW-0130">Cell adhesion</keyword>